<evidence type="ECO:0000256" key="6">
    <source>
        <dbReference type="ARBA" id="ARBA00023157"/>
    </source>
</evidence>
<keyword evidence="7 8" id="KW-0326">Glycosidase</keyword>
<dbReference type="SUPFAM" id="SSF51011">
    <property type="entry name" value="Glycosyl hydrolase domain"/>
    <property type="match status" value="1"/>
</dbReference>
<feature type="domain" description="Integrase catalytic" evidence="9">
    <location>
        <begin position="420"/>
        <end position="510"/>
    </location>
</feature>
<dbReference type="GO" id="GO:0003676">
    <property type="term" value="F:nucleic acid binding"/>
    <property type="evidence" value="ECO:0007669"/>
    <property type="project" value="InterPro"/>
</dbReference>
<dbReference type="InterPro" id="IPR001584">
    <property type="entry name" value="Integrase_cat-core"/>
</dbReference>
<dbReference type="Proteomes" id="UP000595140">
    <property type="component" value="Unassembled WGS sequence"/>
</dbReference>
<evidence type="ECO:0000313" key="11">
    <source>
        <dbReference type="Proteomes" id="UP000595140"/>
    </source>
</evidence>
<evidence type="ECO:0000256" key="8">
    <source>
        <dbReference type="RuleBase" id="RU361168"/>
    </source>
</evidence>
<sequence length="1216" mass="136129">MMNESSSGSGRATSERGLLANELALKPQMGWSTWNHFHCDINETLVRETADAMVSMGLASVGYQYINIDDCWAEQNRDEQGNLVPRASSFPSGIITLADYVHQRGLKLGIYSDAGTETCSDTMPGSLGYEEQDAKMFASWGIDYLKYDNCNNDNEDVKDRYYKMKQALLNSGREIFFSMCEWGQEDVATWGQSTGNSWRTSGDIDDNWESMEQLQHNLGELFGRLEKNSATGITTPRTGGGSGSEPVPLMSKLKLEMPKTDGSDPLGWLFKAHEYCLLWRRRGRTPTVRFSYARRPSPRLVSLASTECSCGLLSLQVPLLLQGFHFCVDVNVLPIHGPDMVLGVQWLQLLGRVTHDYANLVMDFTWHGKPVTLRGDPLSPKPLSLHHFHGLCAAQQVADCYELLITPSVSAASATSEEWPPDLPPEILQIWEDISMDFITGLPPSRGSSVIFVVVDRLSKYAHFGALPGDFDAHRTAFLFTDMVVKLHSIPKTIVSDRDKIFTSAFWKELHALSSKPYPGAIFAGLRPRQTQTLDRLAPLGRIFRQHELSPWATNDTFSSCTTDSKRREVGFNVGDLVLLKLHPYKQHSIVRRSSHKLSLRFYGPFVVLERIGPVAYRLQLPDTARIHPVFHVSVLRRFREGGDSERTLPLPAELVDGQAPSLPVKILDQRRVLQHGSPVDQYLVQWSDGGVTDATWEPVESIQRNFPNPHLEDKVIPEGRESVMDPEQRGETHVRRSGRIYIAESHPDRATIQRMDAFAQSLNQMQQDFSFRMEARFARLETLIVSTCALDKLIDLLENVLYGEIDLEYGVCGVYDHVDELIKTLRLFRHTTGQPNYDSNLYAFDVEISCSIQDLVRGPPILPSLIPWELQNFRTNMLGAIKILIDTPPYAPNVVSTVIEQNAEAINKDDGRFNVADKNEGPLAEDVANVDKPDPTFQEFSTSAGVVIAEYEIPKSVDKVTDADGKQAHSPMLIDTIKLFELVDVVMTEHLVSSRATTYVLRPVSSFHHFASRSKMVEDSKNGLLLCMTSHADQNDRWASYAYPGGWNDPDILEVGNGGMTEAEYRSHFSIWALAKAPLLIGCDIRYMDNSTFKILSNKEVIDVNQDGLGHQGRKVKQDGDLEVWAGPLSGNKVAVVLWNRGATEATITAYWSDLGLNATTLVTARDLWDHSRVRLPSKGQISASVPTHDCKMYVLSPMPPSTRRDRSAAKRSNV</sequence>
<evidence type="ECO:0000256" key="7">
    <source>
        <dbReference type="ARBA" id="ARBA00023295"/>
    </source>
</evidence>
<evidence type="ECO:0000313" key="10">
    <source>
        <dbReference type="EMBL" id="VFQ73804.1"/>
    </source>
</evidence>
<dbReference type="AlphaFoldDB" id="A0A484LC00"/>
<dbReference type="PROSITE" id="PS00512">
    <property type="entry name" value="ALPHA_GALACTOSIDASE"/>
    <property type="match status" value="1"/>
</dbReference>
<dbReference type="PANTHER" id="PTHR11452:SF33">
    <property type="entry name" value="ALPHA-GALACTOSIDASE 2"/>
    <property type="match status" value="1"/>
</dbReference>
<dbReference type="InterPro" id="IPR017853">
    <property type="entry name" value="GH"/>
</dbReference>
<dbReference type="InterPro" id="IPR016197">
    <property type="entry name" value="Chromo-like_dom_sf"/>
</dbReference>
<dbReference type="InterPro" id="IPR036397">
    <property type="entry name" value="RNaseH_sf"/>
</dbReference>
<dbReference type="OrthoDB" id="5795902at2759"/>
<dbReference type="InterPro" id="IPR000111">
    <property type="entry name" value="Glyco_hydro_27/36_CS"/>
</dbReference>
<dbReference type="Gene3D" id="2.40.50.40">
    <property type="match status" value="1"/>
</dbReference>
<comment type="catalytic activity">
    <reaction evidence="1 8">
        <text>Hydrolysis of terminal, non-reducing alpha-D-galactose residues in alpha-D-galactosides, including galactose oligosaccharides, galactomannans and galactolipids.</text>
        <dbReference type="EC" id="3.2.1.22"/>
    </reaction>
</comment>
<organism evidence="10 11">
    <name type="scientific">Cuscuta campestris</name>
    <dbReference type="NCBI Taxonomy" id="132261"/>
    <lineage>
        <taxon>Eukaryota</taxon>
        <taxon>Viridiplantae</taxon>
        <taxon>Streptophyta</taxon>
        <taxon>Embryophyta</taxon>
        <taxon>Tracheophyta</taxon>
        <taxon>Spermatophyta</taxon>
        <taxon>Magnoliopsida</taxon>
        <taxon>eudicotyledons</taxon>
        <taxon>Gunneridae</taxon>
        <taxon>Pentapetalae</taxon>
        <taxon>asterids</taxon>
        <taxon>lamiids</taxon>
        <taxon>Solanales</taxon>
        <taxon>Convolvulaceae</taxon>
        <taxon>Cuscuteae</taxon>
        <taxon>Cuscuta</taxon>
        <taxon>Cuscuta subgen. Grammica</taxon>
        <taxon>Cuscuta sect. Cleistogrammica</taxon>
    </lineage>
</organism>
<dbReference type="Pfam" id="PF16499">
    <property type="entry name" value="Melibiase_2"/>
    <property type="match status" value="2"/>
</dbReference>
<dbReference type="Gene3D" id="3.30.420.10">
    <property type="entry name" value="Ribonuclease H-like superfamily/Ribonuclease H"/>
    <property type="match status" value="1"/>
</dbReference>
<protein>
    <recommendedName>
        <fullName evidence="3 8">Alpha-galactosidase</fullName>
        <ecNumber evidence="3 8">3.2.1.22</ecNumber>
    </recommendedName>
    <alternativeName>
        <fullName evidence="8">Melibiase</fullName>
    </alternativeName>
</protein>
<name>A0A484LC00_9ASTE</name>
<evidence type="ECO:0000256" key="5">
    <source>
        <dbReference type="ARBA" id="ARBA00022801"/>
    </source>
</evidence>
<dbReference type="SUPFAM" id="SSF53098">
    <property type="entry name" value="Ribonuclease H-like"/>
    <property type="match status" value="1"/>
</dbReference>
<dbReference type="PROSITE" id="PS50994">
    <property type="entry name" value="INTEGRASE"/>
    <property type="match status" value="1"/>
</dbReference>
<gene>
    <name evidence="10" type="ORF">CCAM_LOCUS15580</name>
</gene>
<dbReference type="EMBL" id="OOIL02001262">
    <property type="protein sequence ID" value="VFQ73804.1"/>
    <property type="molecule type" value="Genomic_DNA"/>
</dbReference>
<dbReference type="GO" id="GO:0004557">
    <property type="term" value="F:alpha-galactosidase activity"/>
    <property type="evidence" value="ECO:0007669"/>
    <property type="project" value="UniProtKB-EC"/>
</dbReference>
<evidence type="ECO:0000259" key="9">
    <source>
        <dbReference type="PROSITE" id="PS50994"/>
    </source>
</evidence>
<comment type="similarity">
    <text evidence="2 8">Belongs to the glycosyl hydrolase 27 family.</text>
</comment>
<proteinExistence type="inferred from homology"/>
<dbReference type="InterPro" id="IPR002241">
    <property type="entry name" value="Glyco_hydro_27"/>
</dbReference>
<evidence type="ECO:0000256" key="2">
    <source>
        <dbReference type="ARBA" id="ARBA00009743"/>
    </source>
</evidence>
<dbReference type="CDD" id="cd00024">
    <property type="entry name" value="CD_CSD"/>
    <property type="match status" value="1"/>
</dbReference>
<reference evidence="10 11" key="1">
    <citation type="submission" date="2018-04" db="EMBL/GenBank/DDBJ databases">
        <authorList>
            <person name="Vogel A."/>
        </authorList>
    </citation>
    <scope>NUCLEOTIDE SEQUENCE [LARGE SCALE GENOMIC DNA]</scope>
</reference>
<dbReference type="PRINTS" id="PR00740">
    <property type="entry name" value="GLHYDRLASE27"/>
</dbReference>
<dbReference type="InterPro" id="IPR012337">
    <property type="entry name" value="RNaseH-like_sf"/>
</dbReference>
<accession>A0A484LC00</accession>
<dbReference type="Pfam" id="PF24626">
    <property type="entry name" value="SH3_Tf2-1"/>
    <property type="match status" value="1"/>
</dbReference>
<dbReference type="InterPro" id="IPR013780">
    <property type="entry name" value="Glyco_hydro_b"/>
</dbReference>
<dbReference type="FunFam" id="2.60.40.1180:FF:000008">
    <property type="entry name" value="Alpha-galactosidase"/>
    <property type="match status" value="1"/>
</dbReference>
<keyword evidence="6 8" id="KW-1015">Disulfide bond</keyword>
<dbReference type="Pfam" id="PF17801">
    <property type="entry name" value="Melibiase_C"/>
    <property type="match status" value="1"/>
</dbReference>
<keyword evidence="4" id="KW-0732">Signal</keyword>
<dbReference type="GO" id="GO:0009505">
    <property type="term" value="C:plant-type cell wall"/>
    <property type="evidence" value="ECO:0007669"/>
    <property type="project" value="TreeGrafter"/>
</dbReference>
<dbReference type="CDD" id="cd14792">
    <property type="entry name" value="GH27"/>
    <property type="match status" value="1"/>
</dbReference>
<dbReference type="Gene3D" id="3.20.20.70">
    <property type="entry name" value="Aldolase class I"/>
    <property type="match status" value="2"/>
</dbReference>
<dbReference type="SUPFAM" id="SSF54160">
    <property type="entry name" value="Chromo domain-like"/>
    <property type="match status" value="1"/>
</dbReference>
<keyword evidence="5 8" id="KW-0378">Hydrolase</keyword>
<dbReference type="InterPro" id="IPR056924">
    <property type="entry name" value="SH3_Tf2-1"/>
</dbReference>
<dbReference type="InterPro" id="IPR013785">
    <property type="entry name" value="Aldolase_TIM"/>
</dbReference>
<dbReference type="GO" id="GO:0015074">
    <property type="term" value="P:DNA integration"/>
    <property type="evidence" value="ECO:0007669"/>
    <property type="project" value="InterPro"/>
</dbReference>
<dbReference type="InterPro" id="IPR041233">
    <property type="entry name" value="Melibiase_C"/>
</dbReference>
<dbReference type="Gene3D" id="2.60.40.1180">
    <property type="entry name" value="Golgi alpha-mannosidase II"/>
    <property type="match status" value="1"/>
</dbReference>
<evidence type="ECO:0000256" key="3">
    <source>
        <dbReference type="ARBA" id="ARBA00012755"/>
    </source>
</evidence>
<keyword evidence="11" id="KW-1185">Reference proteome</keyword>
<dbReference type="GO" id="GO:0005975">
    <property type="term" value="P:carbohydrate metabolic process"/>
    <property type="evidence" value="ECO:0007669"/>
    <property type="project" value="InterPro"/>
</dbReference>
<dbReference type="FunFam" id="3.20.20.70:FF:000093">
    <property type="entry name" value="Alpha-galactosidase"/>
    <property type="match status" value="1"/>
</dbReference>
<evidence type="ECO:0000256" key="4">
    <source>
        <dbReference type="ARBA" id="ARBA00022729"/>
    </source>
</evidence>
<dbReference type="PANTHER" id="PTHR11452">
    <property type="entry name" value="ALPHA-GALACTOSIDASE/ALPHA-N-ACETYLGALACTOSAMINIDASE"/>
    <property type="match status" value="1"/>
</dbReference>
<dbReference type="EC" id="3.2.1.22" evidence="3 8"/>
<evidence type="ECO:0000256" key="1">
    <source>
        <dbReference type="ARBA" id="ARBA00001255"/>
    </source>
</evidence>
<dbReference type="SUPFAM" id="SSF51445">
    <property type="entry name" value="(Trans)glycosidases"/>
    <property type="match status" value="2"/>
</dbReference>